<feature type="binding site" evidence="9">
    <location>
        <position position="148"/>
    </location>
    <ligand>
        <name>1-deoxy-D-xylulose 5-phosphate</name>
        <dbReference type="ChEBI" id="CHEBI:57792"/>
    </ligand>
</feature>
<keyword evidence="7 9" id="KW-0414">Isoprene biosynthesis</keyword>
<dbReference type="HAMAP" id="MF_00183">
    <property type="entry name" value="DXP_reductoisom"/>
    <property type="match status" value="1"/>
</dbReference>
<dbReference type="GO" id="GO:0030604">
    <property type="term" value="F:1-deoxy-D-xylulose-5-phosphate reductoisomerase activity"/>
    <property type="evidence" value="ECO:0007669"/>
    <property type="project" value="UniProtKB-UniRule"/>
</dbReference>
<organism evidence="13 14">
    <name type="scientific">Fusobacterium necrogenes</name>
    <dbReference type="NCBI Taxonomy" id="858"/>
    <lineage>
        <taxon>Bacteria</taxon>
        <taxon>Fusobacteriati</taxon>
        <taxon>Fusobacteriota</taxon>
        <taxon>Fusobacteriia</taxon>
        <taxon>Fusobacteriales</taxon>
        <taxon>Fusobacteriaceae</taxon>
        <taxon>Fusobacterium</taxon>
    </lineage>
</organism>
<dbReference type="Gene3D" id="3.40.50.720">
    <property type="entry name" value="NAD(P)-binding Rossmann-like Domain"/>
    <property type="match status" value="1"/>
</dbReference>
<reference evidence="13 14" key="1">
    <citation type="submission" date="2018-06" db="EMBL/GenBank/DDBJ databases">
        <authorList>
            <consortium name="Pathogen Informatics"/>
            <person name="Doyle S."/>
        </authorList>
    </citation>
    <scope>NUCLEOTIDE SEQUENCE [LARGE SCALE GENOMIC DNA]</scope>
    <source>
        <strain evidence="13 14">NCTC10723</strain>
    </source>
</reference>
<dbReference type="EMBL" id="UGGU01000003">
    <property type="protein sequence ID" value="STO32116.1"/>
    <property type="molecule type" value="Genomic_DNA"/>
</dbReference>
<dbReference type="InterPro" id="IPR013644">
    <property type="entry name" value="DXP_reductoisomerase_C"/>
</dbReference>
<keyword evidence="9" id="KW-0460">Magnesium</keyword>
<feature type="domain" description="DXP reductoisomerase C-terminal" evidence="12">
    <location>
        <begin position="258"/>
        <end position="375"/>
    </location>
</feature>
<feature type="binding site" evidence="9">
    <location>
        <position position="13"/>
    </location>
    <ligand>
        <name>NADPH</name>
        <dbReference type="ChEBI" id="CHEBI:57783"/>
    </ligand>
</feature>
<keyword evidence="4 9" id="KW-0521">NADP</keyword>
<dbReference type="InterPro" id="IPR036169">
    <property type="entry name" value="DXPR_C_sf"/>
</dbReference>
<evidence type="ECO:0000313" key="14">
    <source>
        <dbReference type="Proteomes" id="UP000255328"/>
    </source>
</evidence>
<dbReference type="PANTHER" id="PTHR30525">
    <property type="entry name" value="1-DEOXY-D-XYLULOSE 5-PHOSPHATE REDUCTOISOMERASE"/>
    <property type="match status" value="1"/>
</dbReference>
<feature type="domain" description="1-deoxy-D-xylulose 5-phosphate reductoisomerase C-terminal" evidence="11">
    <location>
        <begin position="143"/>
        <end position="226"/>
    </location>
</feature>
<keyword evidence="6 9" id="KW-0464">Manganese</keyword>
<dbReference type="GO" id="GO:0030145">
    <property type="term" value="F:manganese ion binding"/>
    <property type="evidence" value="ECO:0007669"/>
    <property type="project" value="TreeGrafter"/>
</dbReference>
<dbReference type="SUPFAM" id="SSF55347">
    <property type="entry name" value="Glyceraldehyde-3-phosphate dehydrogenase-like, C-terminal domain"/>
    <property type="match status" value="1"/>
</dbReference>
<sequence>MKRIVVLGSTGSIGTNALEIVKSSEDRFEIVGLSGHKNYKLLIEQIKEFQPKYVSIGSEEGYKLIRREFPNLELYFGDRGLKELALKENYDILLTAISGAVGIEATVEGIKKGKRIALANKETMVAAGPYINRLLKENPKAEIIPVDSEHSAIFQSLLGGRKNEVKKLIITASGGTFRGRKKEELQDVSIEEALKHPNWSMGKKITIDSSTLVNKGLEVIEAHELFGISYDDIEVVVHPQSIIHSMVEFKDKSIIAQLGVPDMKLPIQYAFTYPERKENSILEGLDFTKVTNLTFEKPDHETFKGIKLAFKAGRIGKTMPVVLNAANEVAVELFLKGRIKFLTIYEIIEKAMERHIPLENDGIDIIKRVDLETREWVYSNYEV</sequence>
<keyword evidence="5 9" id="KW-0560">Oxidoreductase</keyword>
<evidence type="ECO:0000256" key="4">
    <source>
        <dbReference type="ARBA" id="ARBA00022857"/>
    </source>
</evidence>
<proteinExistence type="inferred from homology"/>
<feature type="binding site" evidence="9">
    <location>
        <position position="12"/>
    </location>
    <ligand>
        <name>NADPH</name>
        <dbReference type="ChEBI" id="CHEBI:57783"/>
    </ligand>
</feature>
<feature type="binding site" evidence="9">
    <location>
        <position position="209"/>
    </location>
    <ligand>
        <name>1-deoxy-D-xylulose 5-phosphate</name>
        <dbReference type="ChEBI" id="CHEBI:57792"/>
    </ligand>
</feature>
<comment type="caution">
    <text evidence="9">Lacks conserved residue(s) required for the propagation of feature annotation.</text>
</comment>
<comment type="cofactor">
    <cofactor evidence="9">
        <name>Mg(2+)</name>
        <dbReference type="ChEBI" id="CHEBI:18420"/>
    </cofactor>
    <cofactor evidence="9">
        <name>Mn(2+)</name>
        <dbReference type="ChEBI" id="CHEBI:29035"/>
    </cofactor>
</comment>
<comment type="pathway">
    <text evidence="1 9">Isoprenoid biosynthesis; isopentenyl diphosphate biosynthesis via DXP pathway; isopentenyl diphosphate from 1-deoxy-D-xylulose 5-phosphate: step 1/6.</text>
</comment>
<dbReference type="EC" id="1.1.1.267" evidence="9"/>
<evidence type="ECO:0000256" key="5">
    <source>
        <dbReference type="ARBA" id="ARBA00023002"/>
    </source>
</evidence>
<feature type="domain" description="1-deoxy-D-xylulose 5-phosphate reductoisomerase N-terminal" evidence="10">
    <location>
        <begin position="4"/>
        <end position="128"/>
    </location>
</feature>
<dbReference type="Pfam" id="PF02670">
    <property type="entry name" value="DXP_reductoisom"/>
    <property type="match status" value="1"/>
</dbReference>
<dbReference type="Gene3D" id="1.10.1740.10">
    <property type="match status" value="1"/>
</dbReference>
<evidence type="ECO:0000256" key="1">
    <source>
        <dbReference type="ARBA" id="ARBA00005094"/>
    </source>
</evidence>
<dbReference type="PANTHER" id="PTHR30525:SF0">
    <property type="entry name" value="1-DEOXY-D-XYLULOSE 5-PHOSPHATE REDUCTOISOMERASE, CHLOROPLASTIC"/>
    <property type="match status" value="1"/>
</dbReference>
<dbReference type="SUPFAM" id="SSF51735">
    <property type="entry name" value="NAD(P)-binding Rossmann-fold domains"/>
    <property type="match status" value="1"/>
</dbReference>
<feature type="binding site" evidence="9">
    <location>
        <position position="10"/>
    </location>
    <ligand>
        <name>NADPH</name>
        <dbReference type="ChEBI" id="CHEBI:57783"/>
    </ligand>
</feature>
<dbReference type="UniPathway" id="UPA00056">
    <property type="reaction ID" value="UER00092"/>
</dbReference>
<comment type="catalytic activity">
    <reaction evidence="8">
        <text>2-C-methyl-D-erythritol 4-phosphate + NADP(+) = 1-deoxy-D-xylulose 5-phosphate + NADPH + H(+)</text>
        <dbReference type="Rhea" id="RHEA:13717"/>
        <dbReference type="ChEBI" id="CHEBI:15378"/>
        <dbReference type="ChEBI" id="CHEBI:57783"/>
        <dbReference type="ChEBI" id="CHEBI:57792"/>
        <dbReference type="ChEBI" id="CHEBI:58262"/>
        <dbReference type="ChEBI" id="CHEBI:58349"/>
        <dbReference type="EC" id="1.1.1.267"/>
    </reaction>
    <physiologicalReaction direction="right-to-left" evidence="8">
        <dbReference type="Rhea" id="RHEA:13719"/>
    </physiologicalReaction>
</comment>
<dbReference type="FunFam" id="3.40.50.720:FF:000045">
    <property type="entry name" value="1-deoxy-D-xylulose 5-phosphate reductoisomerase"/>
    <property type="match status" value="1"/>
</dbReference>
<feature type="binding site" evidence="9">
    <location>
        <position position="120"/>
    </location>
    <ligand>
        <name>NADPH</name>
        <dbReference type="ChEBI" id="CHEBI:57783"/>
    </ligand>
</feature>
<feature type="binding site" evidence="9">
    <location>
        <position position="11"/>
    </location>
    <ligand>
        <name>NADPH</name>
        <dbReference type="ChEBI" id="CHEBI:57783"/>
    </ligand>
</feature>
<evidence type="ECO:0000259" key="12">
    <source>
        <dbReference type="Pfam" id="PF13288"/>
    </source>
</evidence>
<feature type="binding site" evidence="9">
    <location>
        <position position="147"/>
    </location>
    <ligand>
        <name>Mn(2+)</name>
        <dbReference type="ChEBI" id="CHEBI:29035"/>
    </ligand>
</feature>
<feature type="binding site" evidence="9">
    <location>
        <position position="202"/>
    </location>
    <ligand>
        <name>NADPH</name>
        <dbReference type="ChEBI" id="CHEBI:57783"/>
    </ligand>
</feature>
<dbReference type="Pfam" id="PF13288">
    <property type="entry name" value="DXPR_C"/>
    <property type="match status" value="1"/>
</dbReference>
<keyword evidence="14" id="KW-1185">Reference proteome</keyword>
<keyword evidence="13" id="KW-0413">Isomerase</keyword>
<feature type="binding site" evidence="9">
    <location>
        <position position="37"/>
    </location>
    <ligand>
        <name>NADPH</name>
        <dbReference type="ChEBI" id="CHEBI:57783"/>
    </ligand>
</feature>
<protein>
    <recommendedName>
        <fullName evidence="9">1-deoxy-D-xylulose 5-phosphate reductoisomerase</fullName>
        <shortName evidence="9">DXP reductoisomerase</shortName>
        <ecNumber evidence="9">1.1.1.267</ecNumber>
    </recommendedName>
    <alternativeName>
        <fullName evidence="9">1-deoxyxylulose-5-phosphate reductoisomerase</fullName>
    </alternativeName>
    <alternativeName>
        <fullName evidence="9">2-C-methyl-D-erythritol 4-phosphate synthase</fullName>
    </alternativeName>
</protein>
<feature type="binding site" evidence="9">
    <location>
        <position position="38"/>
    </location>
    <ligand>
        <name>NADPH</name>
        <dbReference type="ChEBI" id="CHEBI:57783"/>
    </ligand>
</feature>
<evidence type="ECO:0000256" key="6">
    <source>
        <dbReference type="ARBA" id="ARBA00023211"/>
    </source>
</evidence>
<evidence type="ECO:0000256" key="3">
    <source>
        <dbReference type="ARBA" id="ARBA00022723"/>
    </source>
</evidence>
<evidence type="ECO:0000313" key="13">
    <source>
        <dbReference type="EMBL" id="STO32116.1"/>
    </source>
</evidence>
<feature type="binding site" evidence="9">
    <location>
        <position position="196"/>
    </location>
    <ligand>
        <name>1-deoxy-D-xylulose 5-phosphate</name>
        <dbReference type="ChEBI" id="CHEBI:57792"/>
    </ligand>
</feature>
<dbReference type="GO" id="GO:0016853">
    <property type="term" value="F:isomerase activity"/>
    <property type="evidence" value="ECO:0007669"/>
    <property type="project" value="UniProtKB-KW"/>
</dbReference>
<dbReference type="PIRSF" id="PIRSF006205">
    <property type="entry name" value="Dxp_reductismrs"/>
    <property type="match status" value="1"/>
</dbReference>
<feature type="binding site" evidence="9">
    <location>
        <position position="122"/>
    </location>
    <ligand>
        <name>NADPH</name>
        <dbReference type="ChEBI" id="CHEBI:57783"/>
    </ligand>
</feature>
<feature type="binding site" evidence="9">
    <location>
        <position position="173"/>
    </location>
    <ligand>
        <name>1-deoxy-D-xylulose 5-phosphate</name>
        <dbReference type="ChEBI" id="CHEBI:57792"/>
    </ligand>
</feature>
<dbReference type="InterPro" id="IPR013512">
    <property type="entry name" value="DXP_reductoisomerase_N"/>
</dbReference>
<feature type="binding site" evidence="9">
    <location>
        <position position="214"/>
    </location>
    <ligand>
        <name>1-deoxy-D-xylulose 5-phosphate</name>
        <dbReference type="ChEBI" id="CHEBI:57792"/>
    </ligand>
</feature>
<evidence type="ECO:0000259" key="10">
    <source>
        <dbReference type="Pfam" id="PF02670"/>
    </source>
</evidence>
<dbReference type="NCBIfam" id="TIGR00243">
    <property type="entry name" value="Dxr"/>
    <property type="match status" value="1"/>
</dbReference>
<feature type="binding site" evidence="9">
    <location>
        <position position="149"/>
    </location>
    <ligand>
        <name>1-deoxy-D-xylulose 5-phosphate</name>
        <dbReference type="ChEBI" id="CHEBI:57792"/>
    </ligand>
</feature>
<evidence type="ECO:0000256" key="2">
    <source>
        <dbReference type="ARBA" id="ARBA00006825"/>
    </source>
</evidence>
<gene>
    <name evidence="9 13" type="primary">dxr</name>
    <name evidence="13" type="ORF">NCTC10723_01595</name>
</gene>
<dbReference type="InterPro" id="IPR036291">
    <property type="entry name" value="NAD(P)-bd_dom_sf"/>
</dbReference>
<keyword evidence="3 9" id="KW-0479">Metal-binding</keyword>
<dbReference type="InterPro" id="IPR026877">
    <property type="entry name" value="DXPR_C"/>
</dbReference>
<evidence type="ECO:0000259" key="11">
    <source>
        <dbReference type="Pfam" id="PF08436"/>
    </source>
</evidence>
<evidence type="ECO:0000256" key="7">
    <source>
        <dbReference type="ARBA" id="ARBA00023229"/>
    </source>
</evidence>
<comment type="similarity">
    <text evidence="2 9">Belongs to the DXR family.</text>
</comment>
<name>A0A377GYW1_9FUSO</name>
<accession>A0A377GYW1</accession>
<feature type="binding site" evidence="9">
    <location>
        <position position="215"/>
    </location>
    <ligand>
        <name>1-deoxy-D-xylulose 5-phosphate</name>
        <dbReference type="ChEBI" id="CHEBI:57792"/>
    </ligand>
</feature>
<dbReference type="SUPFAM" id="SSF69055">
    <property type="entry name" value="1-deoxy-D-xylulose-5-phosphate reductoisomerase, C-terminal domain"/>
    <property type="match status" value="1"/>
</dbReference>
<dbReference type="Pfam" id="PF08436">
    <property type="entry name" value="DXP_redisom_C"/>
    <property type="match status" value="1"/>
</dbReference>
<dbReference type="GO" id="GO:0051484">
    <property type="term" value="P:isopentenyl diphosphate biosynthetic process, methylerythritol 4-phosphate pathway involved in terpenoid biosynthetic process"/>
    <property type="evidence" value="ECO:0007669"/>
    <property type="project" value="TreeGrafter"/>
</dbReference>
<dbReference type="RefSeq" id="WP_115271013.1">
    <property type="nucleotide sequence ID" value="NZ_UGGU01000003.1"/>
</dbReference>
<dbReference type="OrthoDB" id="9806546at2"/>
<evidence type="ECO:0000256" key="9">
    <source>
        <dbReference type="HAMAP-Rule" id="MF_00183"/>
    </source>
</evidence>
<dbReference type="InterPro" id="IPR003821">
    <property type="entry name" value="DXP_reductoisomerase"/>
</dbReference>
<dbReference type="GO" id="GO:0070402">
    <property type="term" value="F:NADPH binding"/>
    <property type="evidence" value="ECO:0007669"/>
    <property type="project" value="InterPro"/>
</dbReference>
<dbReference type="Proteomes" id="UP000255328">
    <property type="component" value="Unassembled WGS sequence"/>
</dbReference>
<feature type="binding site" evidence="9">
    <location>
        <position position="121"/>
    </location>
    <ligand>
        <name>1-deoxy-D-xylulose 5-phosphate</name>
        <dbReference type="ChEBI" id="CHEBI:57792"/>
    </ligand>
</feature>
<dbReference type="NCBIfam" id="NF009114">
    <property type="entry name" value="PRK12464.1"/>
    <property type="match status" value="1"/>
</dbReference>
<evidence type="ECO:0000256" key="8">
    <source>
        <dbReference type="ARBA" id="ARBA00048543"/>
    </source>
</evidence>
<feature type="binding site" evidence="9">
    <location>
        <position position="218"/>
    </location>
    <ligand>
        <name>1-deoxy-D-xylulose 5-phosphate</name>
        <dbReference type="ChEBI" id="CHEBI:57792"/>
    </ligand>
</feature>
<comment type="function">
    <text evidence="9">Catalyzes the NADPH-dependent rearrangement and reduction of 1-deoxy-D-xylulose-5-phosphate (DXP) to 2-C-methyl-D-erythritol 4-phosphate (MEP).</text>
</comment>
<feature type="binding site" evidence="9">
    <location>
        <position position="218"/>
    </location>
    <ligand>
        <name>Mn(2+)</name>
        <dbReference type="ChEBI" id="CHEBI:29035"/>
    </ligand>
</feature>
<dbReference type="AlphaFoldDB" id="A0A377GYW1"/>
<feature type="binding site" evidence="9">
    <location>
        <position position="149"/>
    </location>
    <ligand>
        <name>Mn(2+)</name>
        <dbReference type="ChEBI" id="CHEBI:29035"/>
    </ligand>
</feature>